<evidence type="ECO:0008006" key="3">
    <source>
        <dbReference type="Google" id="ProtNLM"/>
    </source>
</evidence>
<evidence type="ECO:0000313" key="2">
    <source>
        <dbReference type="Proteomes" id="UP001289374"/>
    </source>
</evidence>
<protein>
    <recommendedName>
        <fullName evidence="3">Reverse transcriptase</fullName>
    </recommendedName>
</protein>
<organism evidence="1 2">
    <name type="scientific">Sesamum angolense</name>
    <dbReference type="NCBI Taxonomy" id="2727404"/>
    <lineage>
        <taxon>Eukaryota</taxon>
        <taxon>Viridiplantae</taxon>
        <taxon>Streptophyta</taxon>
        <taxon>Embryophyta</taxon>
        <taxon>Tracheophyta</taxon>
        <taxon>Spermatophyta</taxon>
        <taxon>Magnoliopsida</taxon>
        <taxon>eudicotyledons</taxon>
        <taxon>Gunneridae</taxon>
        <taxon>Pentapetalae</taxon>
        <taxon>asterids</taxon>
        <taxon>lamiids</taxon>
        <taxon>Lamiales</taxon>
        <taxon>Pedaliaceae</taxon>
        <taxon>Sesamum</taxon>
    </lineage>
</organism>
<name>A0AAE2BLF7_9LAMI</name>
<dbReference type="EMBL" id="JACGWL010000013">
    <property type="protein sequence ID" value="KAK4389717.1"/>
    <property type="molecule type" value="Genomic_DNA"/>
</dbReference>
<dbReference type="Proteomes" id="UP001289374">
    <property type="component" value="Unassembled WGS sequence"/>
</dbReference>
<proteinExistence type="predicted"/>
<reference evidence="1" key="2">
    <citation type="journal article" date="2024" name="Plant">
        <title>Genomic evolution and insights into agronomic trait innovations of Sesamum species.</title>
        <authorList>
            <person name="Miao H."/>
            <person name="Wang L."/>
            <person name="Qu L."/>
            <person name="Liu H."/>
            <person name="Sun Y."/>
            <person name="Le M."/>
            <person name="Wang Q."/>
            <person name="Wei S."/>
            <person name="Zheng Y."/>
            <person name="Lin W."/>
            <person name="Duan Y."/>
            <person name="Cao H."/>
            <person name="Xiong S."/>
            <person name="Wang X."/>
            <person name="Wei L."/>
            <person name="Li C."/>
            <person name="Ma Q."/>
            <person name="Ju M."/>
            <person name="Zhao R."/>
            <person name="Li G."/>
            <person name="Mu C."/>
            <person name="Tian Q."/>
            <person name="Mei H."/>
            <person name="Zhang T."/>
            <person name="Gao T."/>
            <person name="Zhang H."/>
        </authorList>
    </citation>
    <scope>NUCLEOTIDE SEQUENCE</scope>
    <source>
        <strain evidence="1">K16</strain>
    </source>
</reference>
<keyword evidence="2" id="KW-1185">Reference proteome</keyword>
<dbReference type="AlphaFoldDB" id="A0AAE2BLF7"/>
<reference evidence="1" key="1">
    <citation type="submission" date="2020-06" db="EMBL/GenBank/DDBJ databases">
        <authorList>
            <person name="Li T."/>
            <person name="Hu X."/>
            <person name="Zhang T."/>
            <person name="Song X."/>
            <person name="Zhang H."/>
            <person name="Dai N."/>
            <person name="Sheng W."/>
            <person name="Hou X."/>
            <person name="Wei L."/>
        </authorList>
    </citation>
    <scope>NUCLEOTIDE SEQUENCE</scope>
    <source>
        <strain evidence="1">K16</strain>
        <tissue evidence="1">Leaf</tissue>
    </source>
</reference>
<gene>
    <name evidence="1" type="ORF">Sango_2308700</name>
</gene>
<sequence length="132" mass="15163">MVIGSKRKQRFNKAQVFTSSYPRQDDIALGITHLRRVIEVDMANDLLRPYSESKVTKSIFQMALLKFLGPDGRLITNNILLAFEVNHFLNTKTTGKQSYMALKLDVSKAYDKVEWAFLEEFGSLVPHRGLRQ</sequence>
<comment type="caution">
    <text evidence="1">The sequence shown here is derived from an EMBL/GenBank/DDBJ whole genome shotgun (WGS) entry which is preliminary data.</text>
</comment>
<evidence type="ECO:0000313" key="1">
    <source>
        <dbReference type="EMBL" id="KAK4389717.1"/>
    </source>
</evidence>
<accession>A0AAE2BLF7</accession>